<dbReference type="EMBL" id="JAQOUE010000001">
    <property type="protein sequence ID" value="MDT7041371.1"/>
    <property type="molecule type" value="Genomic_DNA"/>
</dbReference>
<gene>
    <name evidence="1" type="ORF">PPG34_03360</name>
</gene>
<reference evidence="1 2" key="1">
    <citation type="journal article" date="2023" name="ISME J.">
        <title>Cultivation and genomic characterization of novel and ubiquitous marine nitrite-oxidizing bacteria from the Nitrospirales.</title>
        <authorList>
            <person name="Mueller A.J."/>
            <person name="Daebeler A."/>
            <person name="Herbold C.W."/>
            <person name="Kirkegaard R.H."/>
            <person name="Daims H."/>
        </authorList>
    </citation>
    <scope>NUCLEOTIDE SEQUENCE [LARGE SCALE GENOMIC DNA]</scope>
    <source>
        <strain evidence="1 2">EB</strain>
    </source>
</reference>
<sequence length="285" mass="31890">MGKISFPRFELAEHPSDAPIFPGFGCFLLCLILLSSCTTVPEPTPSSTPSLTSAQIIEILHAREAEVSSLKGLFHAEIDGQGMVFAHSLDGSIFYQRPDRFRIKGFTRFGGLVFDFALSGEFYALRVQDQPQPIFGGMDNFQGLGELRLPVLLSLRAAEVLLGKLPLPADGIESMQEGEDMYQIDLPPDQKTNTVSFSRRIMIDRDSLRVRQLEYLDSQGLPVASIQTSDFRRVRDRSPNESATILLPFDVKAEDRKEAGSITLEFREIIANEPLNERLFMLTNF</sequence>
<proteinExistence type="predicted"/>
<protein>
    <recommendedName>
        <fullName evidence="3">DUF4292 domain-containing protein</fullName>
    </recommendedName>
</protein>
<keyword evidence="2" id="KW-1185">Reference proteome</keyword>
<accession>A0ABU3K4Q9</accession>
<evidence type="ECO:0000313" key="2">
    <source>
        <dbReference type="Proteomes" id="UP001250932"/>
    </source>
</evidence>
<comment type="caution">
    <text evidence="1">The sequence shown here is derived from an EMBL/GenBank/DDBJ whole genome shotgun (WGS) entry which is preliminary data.</text>
</comment>
<dbReference type="RefSeq" id="WP_313831725.1">
    <property type="nucleotide sequence ID" value="NZ_JAQOUE010000001.1"/>
</dbReference>
<name>A0ABU3K4Q9_9BACT</name>
<dbReference type="Proteomes" id="UP001250932">
    <property type="component" value="Unassembled WGS sequence"/>
</dbReference>
<organism evidence="1 2">
    <name type="scientific">Candidatus Nitronereus thalassa</name>
    <dbReference type="NCBI Taxonomy" id="3020898"/>
    <lineage>
        <taxon>Bacteria</taxon>
        <taxon>Pseudomonadati</taxon>
        <taxon>Nitrospirota</taxon>
        <taxon>Nitrospiria</taxon>
        <taxon>Nitrospirales</taxon>
        <taxon>Nitrospiraceae</taxon>
        <taxon>Candidatus Nitronereus</taxon>
    </lineage>
</organism>
<evidence type="ECO:0000313" key="1">
    <source>
        <dbReference type="EMBL" id="MDT7041371.1"/>
    </source>
</evidence>
<dbReference type="Gene3D" id="2.50.20.10">
    <property type="entry name" value="Lipoprotein localisation LolA/LolB/LppX"/>
    <property type="match status" value="1"/>
</dbReference>
<evidence type="ECO:0008006" key="3">
    <source>
        <dbReference type="Google" id="ProtNLM"/>
    </source>
</evidence>